<evidence type="ECO:0000256" key="1">
    <source>
        <dbReference type="ARBA" id="ARBA00022729"/>
    </source>
</evidence>
<feature type="compositionally biased region" description="Low complexity" evidence="3">
    <location>
        <begin position="398"/>
        <end position="413"/>
    </location>
</feature>
<dbReference type="AlphaFoldDB" id="A0A835CI13"/>
<evidence type="ECO:0000256" key="4">
    <source>
        <dbReference type="SAM" id="Phobius"/>
    </source>
</evidence>
<keyword evidence="7" id="KW-0418">Kinase</keyword>
<dbReference type="Proteomes" id="UP000634136">
    <property type="component" value="Unassembled WGS sequence"/>
</dbReference>
<gene>
    <name evidence="7" type="ORF">G2W53_002988</name>
</gene>
<feature type="transmembrane region" description="Helical" evidence="4">
    <location>
        <begin position="295"/>
        <end position="318"/>
    </location>
</feature>
<name>A0A835CI13_9FABA</name>
<dbReference type="OrthoDB" id="1436312at2759"/>
<feature type="region of interest" description="Disordered" evidence="3">
    <location>
        <begin position="395"/>
        <end position="426"/>
    </location>
</feature>
<proteinExistence type="predicted"/>
<feature type="chain" id="PRO_5032934555" evidence="5">
    <location>
        <begin position="26"/>
        <end position="426"/>
    </location>
</feature>
<dbReference type="InterPro" id="IPR011009">
    <property type="entry name" value="Kinase-like_dom_sf"/>
</dbReference>
<feature type="region of interest" description="Disordered" evidence="3">
    <location>
        <begin position="258"/>
        <end position="287"/>
    </location>
</feature>
<dbReference type="EMBL" id="JAAIUW010000002">
    <property type="protein sequence ID" value="KAF7840690.1"/>
    <property type="molecule type" value="Genomic_DNA"/>
</dbReference>
<dbReference type="CDD" id="cd23509">
    <property type="entry name" value="Gnk2-like"/>
    <property type="match status" value="2"/>
</dbReference>
<dbReference type="Pfam" id="PF01657">
    <property type="entry name" value="Stress-antifung"/>
    <property type="match status" value="2"/>
</dbReference>
<keyword evidence="4" id="KW-0472">Membrane</keyword>
<keyword evidence="7" id="KW-0808">Transferase</keyword>
<feature type="signal peptide" evidence="5">
    <location>
        <begin position="1"/>
        <end position="25"/>
    </location>
</feature>
<accession>A0A835CI13</accession>
<sequence>MDSTKPFLLLLCLLIIILISRRIQAQSSSEYDNPPYDCPNTNTTTFASNTTYHTNLNTLFSILSSNAINQTDDGFYNTSVGKTQTQNDTVYGLFLCRGDVTAAKCDECVSEATARALRNCPNQKSYIVWYDSCMLRYSDRYFFSTWQQNPMIAIYNTANVSDQSGFTDILGDTMRQVAEEAANSGGGKKFATKEANVSAFQNVYSLVQCTPDLTALDCDKCLKAVIAYLPDCCYAKRAVKIFTPSCSVWYDLSPFYNQQPSPPSPPPPPPPAPPLTPNVQVQQVPSPPPTGKTQISVIIIVAIVASIVLALVLLFFAYRFIIRRKSKKYNSVPEENVEISSADSLQFDLETIKLATNNFSDDNKLGEGGFGEVFKVSPERPPFLVHSRHVDPNLPLVSSGQSTTSNQSSLSHHSANEASFTEPYPR</sequence>
<reference evidence="7" key="1">
    <citation type="submission" date="2020-09" db="EMBL/GenBank/DDBJ databases">
        <title>Genome-Enabled Discovery of Anthraquinone Biosynthesis in Senna tora.</title>
        <authorList>
            <person name="Kang S.-H."/>
            <person name="Pandey R.P."/>
            <person name="Lee C.-M."/>
            <person name="Sim J.-S."/>
            <person name="Jeong J.-T."/>
            <person name="Choi B.-S."/>
            <person name="Jung M."/>
            <person name="Ginzburg D."/>
            <person name="Zhao K."/>
            <person name="Won S.Y."/>
            <person name="Oh T.-J."/>
            <person name="Yu Y."/>
            <person name="Kim N.-H."/>
            <person name="Lee O.R."/>
            <person name="Lee T.-H."/>
            <person name="Bashyal P."/>
            <person name="Kim T.-S."/>
            <person name="Lee W.-H."/>
            <person name="Kawkins C."/>
            <person name="Kim C.-K."/>
            <person name="Kim J.S."/>
            <person name="Ahn B.O."/>
            <person name="Rhee S.Y."/>
            <person name="Sohng J.K."/>
        </authorList>
    </citation>
    <scope>NUCLEOTIDE SEQUENCE</scope>
    <source>
        <tissue evidence="7">Leaf</tissue>
    </source>
</reference>
<dbReference type="SUPFAM" id="SSF56112">
    <property type="entry name" value="Protein kinase-like (PK-like)"/>
    <property type="match status" value="1"/>
</dbReference>
<evidence type="ECO:0000313" key="8">
    <source>
        <dbReference type="Proteomes" id="UP000634136"/>
    </source>
</evidence>
<feature type="domain" description="Gnk2-homologous" evidence="6">
    <location>
        <begin position="32"/>
        <end position="142"/>
    </location>
</feature>
<dbReference type="GO" id="GO:0016301">
    <property type="term" value="F:kinase activity"/>
    <property type="evidence" value="ECO:0007669"/>
    <property type="project" value="UniProtKB-KW"/>
</dbReference>
<keyword evidence="4" id="KW-1133">Transmembrane helix</keyword>
<feature type="domain" description="Gnk2-homologous" evidence="6">
    <location>
        <begin position="148"/>
        <end position="255"/>
    </location>
</feature>
<keyword evidence="7" id="KW-0675">Receptor</keyword>
<dbReference type="Gene3D" id="3.30.200.20">
    <property type="entry name" value="Phosphorylase Kinase, domain 1"/>
    <property type="match status" value="1"/>
</dbReference>
<feature type="compositionally biased region" description="Pro residues" evidence="3">
    <location>
        <begin position="260"/>
        <end position="276"/>
    </location>
</feature>
<dbReference type="FunFam" id="3.30.430.20:FF:000002">
    <property type="entry name" value="Cysteine-rich receptor-like protein kinase 10"/>
    <property type="match status" value="1"/>
</dbReference>
<keyword evidence="1 5" id="KW-0732">Signal</keyword>
<dbReference type="InterPro" id="IPR038408">
    <property type="entry name" value="GNK2_sf"/>
</dbReference>
<evidence type="ECO:0000256" key="2">
    <source>
        <dbReference type="ARBA" id="ARBA00022737"/>
    </source>
</evidence>
<protein>
    <submittedName>
        <fullName evidence="7">Cysteine-rich receptor-kinase-like protein</fullName>
    </submittedName>
</protein>
<dbReference type="InterPro" id="IPR002902">
    <property type="entry name" value="GNK2"/>
</dbReference>
<evidence type="ECO:0000256" key="3">
    <source>
        <dbReference type="SAM" id="MobiDB-lite"/>
    </source>
</evidence>
<keyword evidence="2" id="KW-0677">Repeat</keyword>
<evidence type="ECO:0000259" key="6">
    <source>
        <dbReference type="PROSITE" id="PS51473"/>
    </source>
</evidence>
<dbReference type="FunFam" id="3.30.430.20:FF:000003">
    <property type="entry name" value="Cysteine-rich RLK (RECEPTOR-like protein kinase) 10"/>
    <property type="match status" value="1"/>
</dbReference>
<dbReference type="Gene3D" id="3.30.430.20">
    <property type="entry name" value="Gnk2 domain, C-X8-C-X2-C motif"/>
    <property type="match status" value="2"/>
</dbReference>
<dbReference type="PROSITE" id="PS51473">
    <property type="entry name" value="GNK2"/>
    <property type="match status" value="2"/>
</dbReference>
<evidence type="ECO:0000256" key="5">
    <source>
        <dbReference type="SAM" id="SignalP"/>
    </source>
</evidence>
<keyword evidence="8" id="KW-1185">Reference proteome</keyword>
<evidence type="ECO:0000313" key="7">
    <source>
        <dbReference type="EMBL" id="KAF7840690.1"/>
    </source>
</evidence>
<dbReference type="PANTHER" id="PTHR32099">
    <property type="entry name" value="CYSTEINE-RICH REPEAT SECRETORY PROTEIN"/>
    <property type="match status" value="1"/>
</dbReference>
<keyword evidence="4" id="KW-0812">Transmembrane</keyword>
<comment type="caution">
    <text evidence="7">The sequence shown here is derived from an EMBL/GenBank/DDBJ whole genome shotgun (WGS) entry which is preliminary data.</text>
</comment>
<organism evidence="7 8">
    <name type="scientific">Senna tora</name>
    <dbReference type="NCBI Taxonomy" id="362788"/>
    <lineage>
        <taxon>Eukaryota</taxon>
        <taxon>Viridiplantae</taxon>
        <taxon>Streptophyta</taxon>
        <taxon>Embryophyta</taxon>
        <taxon>Tracheophyta</taxon>
        <taxon>Spermatophyta</taxon>
        <taxon>Magnoliopsida</taxon>
        <taxon>eudicotyledons</taxon>
        <taxon>Gunneridae</taxon>
        <taxon>Pentapetalae</taxon>
        <taxon>rosids</taxon>
        <taxon>fabids</taxon>
        <taxon>Fabales</taxon>
        <taxon>Fabaceae</taxon>
        <taxon>Caesalpinioideae</taxon>
        <taxon>Cassia clade</taxon>
        <taxon>Senna</taxon>
    </lineage>
</organism>
<dbReference type="PANTHER" id="PTHR32099:SF42">
    <property type="entry name" value="CYSTEINE-RICH RECEPTOR-LIKE PROTEIN KINASE 9-RELATED"/>
    <property type="match status" value="1"/>
</dbReference>